<feature type="domain" description="Protein export membrane protein SecD/SecF C-terminal" evidence="11">
    <location>
        <begin position="428"/>
        <end position="594"/>
    </location>
</feature>
<dbReference type="HAMAP" id="MF_01463_B">
    <property type="entry name" value="SecD_B"/>
    <property type="match status" value="1"/>
</dbReference>
<evidence type="ECO:0000313" key="14">
    <source>
        <dbReference type="EMBL" id="AWU39672.1"/>
    </source>
</evidence>
<dbReference type="Gene3D" id="1.20.1640.10">
    <property type="entry name" value="Multidrug efflux transporter AcrB transmembrane domain"/>
    <property type="match status" value="2"/>
</dbReference>
<dbReference type="Pfam" id="PF07549">
    <property type="entry name" value="Sec_GG"/>
    <property type="match status" value="2"/>
</dbReference>
<gene>
    <name evidence="10" type="primary">secF</name>
    <name evidence="9" type="synonym">secD</name>
    <name evidence="14" type="ORF">DM808_00440</name>
</gene>
<feature type="transmembrane region" description="Helical" evidence="9">
    <location>
        <begin position="502"/>
        <end position="520"/>
    </location>
</feature>
<evidence type="ECO:0000256" key="1">
    <source>
        <dbReference type="ARBA" id="ARBA00004651"/>
    </source>
</evidence>
<keyword evidence="15" id="KW-1185">Reference proteome</keyword>
<evidence type="ECO:0000313" key="15">
    <source>
        <dbReference type="Proteomes" id="UP000247917"/>
    </source>
</evidence>
<feature type="transmembrane region" description="Helical" evidence="9">
    <location>
        <begin position="575"/>
        <end position="598"/>
    </location>
</feature>
<dbReference type="SUPFAM" id="SSF82866">
    <property type="entry name" value="Multidrug efflux transporter AcrB transmembrane domain"/>
    <property type="match status" value="2"/>
</dbReference>
<dbReference type="PRINTS" id="PR01755">
    <property type="entry name" value="SECFTRNLCASE"/>
</dbReference>
<keyword evidence="2 9" id="KW-0813">Transport</keyword>
<evidence type="ECO:0000256" key="6">
    <source>
        <dbReference type="ARBA" id="ARBA00022989"/>
    </source>
</evidence>
<feature type="domain" description="Protein translocase subunit SecDF P1" evidence="12">
    <location>
        <begin position="168"/>
        <end position="222"/>
    </location>
</feature>
<comment type="subunit">
    <text evidence="9">Forms a complex with SecF. Part of the essential Sec protein translocation apparatus which comprises SecA, SecYEG and auxiliary proteins SecDF. Other proteins may also be involved.</text>
</comment>
<dbReference type="InterPro" id="IPR022646">
    <property type="entry name" value="SecD/SecF_CS"/>
</dbReference>
<dbReference type="InterPro" id="IPR048631">
    <property type="entry name" value="SecD_1st"/>
</dbReference>
<evidence type="ECO:0000259" key="11">
    <source>
        <dbReference type="Pfam" id="PF02355"/>
    </source>
</evidence>
<dbReference type="NCBIfam" id="TIGR00916">
    <property type="entry name" value="2A0604s01"/>
    <property type="match status" value="1"/>
</dbReference>
<comment type="caution">
    <text evidence="9">Lacks conserved residue(s) required for the propagation of feature annotation.</text>
</comment>
<evidence type="ECO:0000256" key="5">
    <source>
        <dbReference type="ARBA" id="ARBA00022927"/>
    </source>
</evidence>
<evidence type="ECO:0000256" key="4">
    <source>
        <dbReference type="ARBA" id="ARBA00022692"/>
    </source>
</evidence>
<dbReference type="HAMAP" id="MF_01464_B">
    <property type="entry name" value="SecF_B"/>
    <property type="match status" value="1"/>
</dbReference>
<dbReference type="InterPro" id="IPR022813">
    <property type="entry name" value="SecD/SecF_arch_bac"/>
</dbReference>
<feature type="transmembrane region" description="Helical" evidence="9">
    <location>
        <begin position="909"/>
        <end position="933"/>
    </location>
</feature>
<feature type="domain" description="Protein export membrane protein SecD/SecF C-terminal" evidence="11">
    <location>
        <begin position="753"/>
        <end position="937"/>
    </location>
</feature>
<feature type="transmembrane region" description="Helical" evidence="9">
    <location>
        <begin position="833"/>
        <end position="853"/>
    </location>
</feature>
<keyword evidence="8 9" id="KW-0472">Membrane</keyword>
<dbReference type="InterPro" id="IPR054384">
    <property type="entry name" value="SecDF_P1_head"/>
</dbReference>
<organism evidence="14 15">
    <name type="scientific">Blattabacterium punctulatus</name>
    <dbReference type="NCBI Taxonomy" id="164514"/>
    <lineage>
        <taxon>Bacteria</taxon>
        <taxon>Pseudomonadati</taxon>
        <taxon>Bacteroidota</taxon>
        <taxon>Flavobacteriia</taxon>
        <taxon>Flavobacteriales</taxon>
        <taxon>Blattabacteriaceae</taxon>
        <taxon>Blattabacterium</taxon>
    </lineage>
</organism>
<dbReference type="InterPro" id="IPR005665">
    <property type="entry name" value="SecF_bac"/>
</dbReference>
<dbReference type="Gene3D" id="3.30.70.3220">
    <property type="match status" value="1"/>
</dbReference>
<dbReference type="InterPro" id="IPR005791">
    <property type="entry name" value="SecD"/>
</dbReference>
<dbReference type="RefSeq" id="WP_110495115.1">
    <property type="nucleotide sequence ID" value="NZ_CP029812.1"/>
</dbReference>
<comment type="subunit">
    <text evidence="10">Forms a complex with SecD. Part of the essential Sec protein translocation apparatus which comprises SecA, SecYEG and auxiliary proteins SecDF. Other proteins may also be involved.</text>
</comment>
<dbReference type="EMBL" id="CP029812">
    <property type="protein sequence ID" value="AWU39672.1"/>
    <property type="molecule type" value="Genomic_DNA"/>
</dbReference>
<dbReference type="Pfam" id="PF02355">
    <property type="entry name" value="SecD_SecF_C"/>
    <property type="match status" value="2"/>
</dbReference>
<comment type="function">
    <text evidence="9">Part of the Sec protein translocase complex. Interacts with the SecYEG preprotein conducting channel. SecDF uses the proton motive force (PMF) to complete protein translocation after the ATP-dependent function of SecA.</text>
</comment>
<keyword evidence="6 9" id="KW-1133">Transmembrane helix</keyword>
<name>A0ABM6WM73_9FLAO</name>
<evidence type="ECO:0000256" key="3">
    <source>
        <dbReference type="ARBA" id="ARBA00022475"/>
    </source>
</evidence>
<dbReference type="PANTHER" id="PTHR30081:SF1">
    <property type="entry name" value="PROTEIN TRANSLOCASE SUBUNIT SECD"/>
    <property type="match status" value="1"/>
</dbReference>
<feature type="transmembrane region" description="Helical" evidence="9">
    <location>
        <begin position="7"/>
        <end position="28"/>
    </location>
</feature>
<feature type="transmembrane region" description="Helical" evidence="9">
    <location>
        <begin position="799"/>
        <end position="821"/>
    </location>
</feature>
<sequence>MRIRNFFTIFTVISLTIICLYYICFSFYPSKLGKEAYVDSNGNLENEKKIGLLKNKTINLGLDLKGGISMISEISEKDLLKKFSDNSKNPIFLKSLEKTDKKKEKNPNIDYFSSFLKYFYQEREKMNIDFSLSDLFGIKSNIEEINYNSSNKEIENIIKKKIDQSITSTYNILRSRIDKFGIIQPNIQRINNSNRILIELSGIKNFDRIKNILQKKAELNFFEIYSLQEIIPYFEDINKKFFKNKINENKSLIDILNIPHIIKYTNNPIVGLVDQKYLKIVNEFLNSNESKEYLPYNLRDIKFFWGYKKKQYKNKKFFQLFSIKKTNYEKEIYPLNGDMIVKAYKSFGPFNEIIVNIKMNQIGSRNWKMLTEKNIGKNIAIVLDNLVYTAPIVKSIIPNGISQISGRLSLQESEDLVNILNAGRLPTSVKVIQSEIIGPSLGKESVQKGIFSFFISIFFVFIWIFFYYYIPGLYANIALIFNLIFIFGILISINAVLTFPGISGIILTLAMSMDANVLFYEKIKEEIKKGNSIRIAIYNSYTINGALSSVIDGQITTLLCGFILFYFGIGPIKGFSTTLIIGIFTSMFTSIFLVRLFLEFHLNKYKNISFNYHKILINKIKNIQWDFLSKRKLTYTISFICVIISFLSLFYKGLNLGIDFVGGRSYLIRFDHKVIPEKISYLLSKSFIENGIPSFPEVKTFGNENQLKVITKYKIRNESNKVDREILEKMFVTLKPYFNTIDFNSFKILEKEKSLGILSIEKVGPIIAKDITNNAFISIFLSLLVIFFYIFIRFKKWQFGLGALISLLHDIIIVLGIFSFFHKWISILEIDQTFIAALLTIIGYSINDTVIVYDKIRKILKITPSSISFYKIINNGINQTLTRTMNTSFITMLVICTIFLFGGPTIRGFMLALFIGIGIGTYSSIFIASSIVYDLSNQKKK</sequence>
<evidence type="ECO:0000256" key="9">
    <source>
        <dbReference type="HAMAP-Rule" id="MF_01463"/>
    </source>
</evidence>
<proteinExistence type="inferred from homology"/>
<dbReference type="Gene3D" id="3.30.1360.200">
    <property type="match status" value="1"/>
</dbReference>
<dbReference type="NCBIfam" id="TIGR01129">
    <property type="entry name" value="secD"/>
    <property type="match status" value="1"/>
</dbReference>
<dbReference type="Pfam" id="PF22599">
    <property type="entry name" value="SecDF_P1_head"/>
    <property type="match status" value="1"/>
</dbReference>
<accession>A0ABM6WM73</accession>
<evidence type="ECO:0000259" key="12">
    <source>
        <dbReference type="Pfam" id="PF21760"/>
    </source>
</evidence>
<evidence type="ECO:0000256" key="2">
    <source>
        <dbReference type="ARBA" id="ARBA00022448"/>
    </source>
</evidence>
<keyword evidence="5 9" id="KW-0653">Protein transport</keyword>
<evidence type="ECO:0000256" key="8">
    <source>
        <dbReference type="ARBA" id="ARBA00023136"/>
    </source>
</evidence>
<dbReference type="InterPro" id="IPR048634">
    <property type="entry name" value="SecD_SecF_C"/>
</dbReference>
<feature type="transmembrane region" description="Helical" evidence="9">
    <location>
        <begin position="775"/>
        <end position="792"/>
    </location>
</feature>
<feature type="transmembrane region" description="Helical" evidence="9">
    <location>
        <begin position="477"/>
        <end position="496"/>
    </location>
</feature>
<comment type="subcellular location">
    <subcellularLocation>
        <location evidence="1 9">Cell membrane</location>
        <topology evidence="1 9">Multi-pass membrane protein</topology>
    </subcellularLocation>
</comment>
<keyword evidence="3 9" id="KW-1003">Cell membrane</keyword>
<keyword evidence="4 9" id="KW-0812">Transmembrane</keyword>
<feature type="transmembrane region" description="Helical" evidence="9">
    <location>
        <begin position="541"/>
        <end position="569"/>
    </location>
</feature>
<comment type="similarity">
    <text evidence="9">Belongs to the SecD/SecF family. SecD subfamily.</text>
</comment>
<keyword evidence="7 9" id="KW-0811">Translocation</keyword>
<dbReference type="Pfam" id="PF21760">
    <property type="entry name" value="SecD_1st"/>
    <property type="match status" value="1"/>
</dbReference>
<feature type="domain" description="SecDF P1 head subdomain" evidence="13">
    <location>
        <begin position="334"/>
        <end position="426"/>
    </location>
</feature>
<comment type="similarity">
    <text evidence="10">Belongs to the SecD/SecF family. SecF subfamily.</text>
</comment>
<evidence type="ECO:0000256" key="10">
    <source>
        <dbReference type="HAMAP-Rule" id="MF_01464"/>
    </source>
</evidence>
<evidence type="ECO:0000259" key="13">
    <source>
        <dbReference type="Pfam" id="PF22599"/>
    </source>
</evidence>
<protein>
    <recommendedName>
        <fullName evidence="9 10">Multifunctional fusion protein</fullName>
    </recommendedName>
    <domain>
        <recommendedName>
            <fullName evidence="9">Protein translocase subunit SecD</fullName>
        </recommendedName>
    </domain>
    <domain>
        <recommendedName>
            <fullName evidence="10">Protein-export membrane protein SecF</fullName>
        </recommendedName>
    </domain>
</protein>
<dbReference type="Proteomes" id="UP000247917">
    <property type="component" value="Chromosome"/>
</dbReference>
<dbReference type="InterPro" id="IPR055344">
    <property type="entry name" value="SecD_SecF_C_bact"/>
</dbReference>
<reference evidence="14 15" key="1">
    <citation type="journal article" date="2018" name="Genome Biol. Evol.">
        <title>Parallel and Gradual Genome Erosion in the Blattabacterium Endosymbionts of Mastotermes darwiniensis and Cryptocercus Wood Roaches.</title>
        <authorList>
            <person name="Kinjo Y."/>
            <person name="Bourguignon T."/>
            <person name="Tong K.J."/>
            <person name="Kuwahara H."/>
            <person name="Lim S.J."/>
            <person name="Yoon K.B."/>
            <person name="Shigenobu S."/>
            <person name="Park Y.C."/>
            <person name="Nalepa C.A."/>
            <person name="Hongoh Y."/>
            <person name="Ohkuma M."/>
            <person name="Lo N."/>
            <person name="Tokuda G."/>
        </authorList>
    </citation>
    <scope>NUCLEOTIDE SEQUENCE [LARGE SCALE GENOMIC DNA]</scope>
    <source>
        <strain evidence="14 15">CPUsv</strain>
    </source>
</reference>
<feature type="transmembrane region" description="Helical" evidence="9">
    <location>
        <begin position="885"/>
        <end position="903"/>
    </location>
</feature>
<dbReference type="NCBIfam" id="TIGR00966">
    <property type="entry name" value="transloc_SecF"/>
    <property type="match status" value="1"/>
</dbReference>
<dbReference type="InterPro" id="IPR022645">
    <property type="entry name" value="SecD/SecF_bac"/>
</dbReference>
<feature type="transmembrane region" description="Helical" evidence="9">
    <location>
        <begin position="450"/>
        <end position="470"/>
    </location>
</feature>
<evidence type="ECO:0000256" key="7">
    <source>
        <dbReference type="ARBA" id="ARBA00023010"/>
    </source>
</evidence>
<feature type="transmembrane region" description="Helical" evidence="9">
    <location>
        <begin position="633"/>
        <end position="651"/>
    </location>
</feature>
<dbReference type="PANTHER" id="PTHR30081">
    <property type="entry name" value="PROTEIN-EXPORT MEMBRANE PROTEIN SEC"/>
    <property type="match status" value="1"/>
</dbReference>